<proteinExistence type="predicted"/>
<gene>
    <name evidence="2" type="ORF">MRATA1EN1_LOCUS11141</name>
</gene>
<feature type="compositionally biased region" description="Low complexity" evidence="1">
    <location>
        <begin position="106"/>
        <end position="115"/>
    </location>
</feature>
<sequence>MSHAAGAAAAAAGSRSQRPPEPERDGARAPSGEAPPSARPDAPSVRARPPRRRPRAGSSPPASPALGARAAFPLGPRAGDGPGLHGLARAPPLSRGPEPESEPEPVRAAAARGSGRAWGGLAACRPCAPSGAARRAPAGLGSGVRGSGDGALGLRTDLWGGFRWACGGQSGGSTVAFGRTWGPGAD</sequence>
<evidence type="ECO:0000256" key="1">
    <source>
        <dbReference type="SAM" id="MobiDB-lite"/>
    </source>
</evidence>
<feature type="compositionally biased region" description="Low complexity" evidence="1">
    <location>
        <begin position="56"/>
        <end position="71"/>
    </location>
</feature>
<feature type="compositionally biased region" description="Gly residues" evidence="1">
    <location>
        <begin position="140"/>
        <end position="149"/>
    </location>
</feature>
<reference evidence="2" key="1">
    <citation type="submission" date="2023-04" db="EMBL/GenBank/DDBJ databases">
        <authorList>
            <consortium name="ELIXIR-Norway"/>
        </authorList>
    </citation>
    <scope>NUCLEOTIDE SEQUENCE [LARGE SCALE GENOMIC DNA]</scope>
</reference>
<accession>A0ABN8YR16</accession>
<keyword evidence="3" id="KW-1185">Reference proteome</keyword>
<dbReference type="EMBL" id="OX459956">
    <property type="protein sequence ID" value="CAI9162179.1"/>
    <property type="molecule type" value="Genomic_DNA"/>
</dbReference>
<feature type="compositionally biased region" description="Low complexity" evidence="1">
    <location>
        <begin position="129"/>
        <end position="139"/>
    </location>
</feature>
<evidence type="ECO:0000313" key="3">
    <source>
        <dbReference type="Proteomes" id="UP001176941"/>
    </source>
</evidence>
<name>A0ABN8YR16_RANTA</name>
<organism evidence="2 3">
    <name type="scientific">Rangifer tarandus platyrhynchus</name>
    <name type="common">Svalbard reindeer</name>
    <dbReference type="NCBI Taxonomy" id="3082113"/>
    <lineage>
        <taxon>Eukaryota</taxon>
        <taxon>Metazoa</taxon>
        <taxon>Chordata</taxon>
        <taxon>Craniata</taxon>
        <taxon>Vertebrata</taxon>
        <taxon>Euteleostomi</taxon>
        <taxon>Mammalia</taxon>
        <taxon>Eutheria</taxon>
        <taxon>Laurasiatheria</taxon>
        <taxon>Artiodactyla</taxon>
        <taxon>Ruminantia</taxon>
        <taxon>Pecora</taxon>
        <taxon>Cervidae</taxon>
        <taxon>Odocoileinae</taxon>
        <taxon>Rangifer</taxon>
    </lineage>
</organism>
<feature type="region of interest" description="Disordered" evidence="1">
    <location>
        <begin position="1"/>
        <end position="115"/>
    </location>
</feature>
<feature type="compositionally biased region" description="Low complexity" evidence="1">
    <location>
        <begin position="1"/>
        <end position="13"/>
    </location>
</feature>
<feature type="compositionally biased region" description="Low complexity" evidence="1">
    <location>
        <begin position="34"/>
        <end position="47"/>
    </location>
</feature>
<evidence type="ECO:0000313" key="2">
    <source>
        <dbReference type="EMBL" id="CAI9162179.1"/>
    </source>
</evidence>
<dbReference type="Proteomes" id="UP001176941">
    <property type="component" value="Chromosome 20"/>
</dbReference>
<feature type="compositionally biased region" description="Basic and acidic residues" evidence="1">
    <location>
        <begin position="18"/>
        <end position="27"/>
    </location>
</feature>
<protein>
    <submittedName>
        <fullName evidence="2">Uncharacterized protein</fullName>
    </submittedName>
</protein>
<feature type="region of interest" description="Disordered" evidence="1">
    <location>
        <begin position="129"/>
        <end position="149"/>
    </location>
</feature>